<feature type="active site" description="Proton acceptor" evidence="13">
    <location>
        <position position="562"/>
    </location>
</feature>
<dbReference type="SUPFAM" id="SSF51905">
    <property type="entry name" value="FAD/NAD(P)-binding domain"/>
    <property type="match status" value="1"/>
</dbReference>
<sequence length="643" mass="70587">MAYLSPRFLVLVYLLAVCSTVCGAIDTPSGLRARQISPGQLSATYDYIVVGGGQSGLVVANRLSENSKRSVLVVEYGYFDDNPAQVELSSAGVWPQHNLFNVSSVPQPGMNNHPGLAFAAVVVGGGSTINGMLFDRGAAEDYDIWERPHNPGWGWKGLLPYFKLQEARPELSREFNITWDIERAYDNDPIQANFPDWQWPGIKIQWKAWKELGMPTNIEGAAANAWGAYWNPSATDNQYRRSYSRTGYWEPSATRRNLHLLTVHCVNGVLFNEQKRATAVTIQERNTPNGATTITVKATREIVLCAGWLHTPHIRLQRSGLGPRGLLEEAGVKVVVDLPGVGSNLQDHPVYFIGFEYQTDVFPNPAITLHSRRGLMSNGNKGKAHGQCESATRSSLPLCPSWLRTTAPSCAKAVPKMQLPTFLQRTLPNKLRASSPSAISCFPPSRASTMVEPVIDFNANTNPVDEGIWIATMKYYRRWMAAKAMKQLTPVETFPGVSVVTDKQIAEAIRFSVAAEAGHSCCTAAMAPRELSGVVSPELTVYGVTGLSVADLSMVPIIPATHTCATVYAIAEKVNRSNLLGIYLFMYSRLPTSLRCVMILESNMASSIRAGICFLYGGKAASLNPFAQLHRKSGWESATFKFY</sequence>
<dbReference type="Pfam" id="PF05199">
    <property type="entry name" value="GMC_oxred_C"/>
    <property type="match status" value="1"/>
</dbReference>
<dbReference type="InterPro" id="IPR007867">
    <property type="entry name" value="GMC_OxRtase_C"/>
</dbReference>
<comment type="subcellular location">
    <subcellularLocation>
        <location evidence="2">Secreted</location>
    </subcellularLocation>
</comment>
<dbReference type="PIRSF" id="PIRSF000137">
    <property type="entry name" value="Alcohol_oxidase"/>
    <property type="match status" value="1"/>
</dbReference>
<evidence type="ECO:0000256" key="11">
    <source>
        <dbReference type="ARBA" id="ARBA00034050"/>
    </source>
</evidence>
<organism evidence="18 19">
    <name type="scientific">Cyclocybe aegerita</name>
    <name type="common">Black poplar mushroom</name>
    <name type="synonym">Agrocybe aegerita</name>
    <dbReference type="NCBI Taxonomy" id="1973307"/>
    <lineage>
        <taxon>Eukaryota</taxon>
        <taxon>Fungi</taxon>
        <taxon>Dikarya</taxon>
        <taxon>Basidiomycota</taxon>
        <taxon>Agaricomycotina</taxon>
        <taxon>Agaricomycetes</taxon>
        <taxon>Agaricomycetidae</taxon>
        <taxon>Agaricales</taxon>
        <taxon>Agaricineae</taxon>
        <taxon>Bolbitiaceae</taxon>
        <taxon>Cyclocybe</taxon>
    </lineage>
</organism>
<evidence type="ECO:0000259" key="16">
    <source>
        <dbReference type="Pfam" id="PF00732"/>
    </source>
</evidence>
<comment type="cofactor">
    <cofactor evidence="1 14">
        <name>FAD</name>
        <dbReference type="ChEBI" id="CHEBI:57692"/>
    </cofactor>
</comment>
<dbReference type="GO" id="GO:0033718">
    <property type="term" value="F:pyranose dehydrogenase (acceptor) activity"/>
    <property type="evidence" value="ECO:0007669"/>
    <property type="project" value="UniProtKB-EC"/>
</dbReference>
<evidence type="ECO:0000256" key="7">
    <source>
        <dbReference type="ARBA" id="ARBA00024699"/>
    </source>
</evidence>
<evidence type="ECO:0000313" key="18">
    <source>
        <dbReference type="EMBL" id="CAA7269323.1"/>
    </source>
</evidence>
<dbReference type="GO" id="GO:0005576">
    <property type="term" value="C:extracellular region"/>
    <property type="evidence" value="ECO:0007669"/>
    <property type="project" value="UniProtKB-SubCell"/>
</dbReference>
<feature type="binding site" evidence="14">
    <location>
        <position position="266"/>
    </location>
    <ligand>
        <name>FAD</name>
        <dbReference type="ChEBI" id="CHEBI:57692"/>
    </ligand>
</feature>
<evidence type="ECO:0000256" key="1">
    <source>
        <dbReference type="ARBA" id="ARBA00001974"/>
    </source>
</evidence>
<comment type="similarity">
    <text evidence="3">Belongs to the GMC oxidoreductase family.</text>
</comment>
<dbReference type="EMBL" id="CACVBS010000077">
    <property type="protein sequence ID" value="CAA7269323.1"/>
    <property type="molecule type" value="Genomic_DNA"/>
</dbReference>
<evidence type="ECO:0000259" key="17">
    <source>
        <dbReference type="Pfam" id="PF05199"/>
    </source>
</evidence>
<reference evidence="18 19" key="1">
    <citation type="submission" date="2020-01" db="EMBL/GenBank/DDBJ databases">
        <authorList>
            <person name="Gupta K D."/>
        </authorList>
    </citation>
    <scope>NUCLEOTIDE SEQUENCE [LARGE SCALE GENOMIC DNA]</scope>
</reference>
<keyword evidence="14" id="KW-0285">Flavoprotein</keyword>
<comment type="catalytic activity">
    <reaction evidence="12">
        <text>a pyranoside + acceptor = a pyranosid-3,4-diulose + reduced acceptor.</text>
        <dbReference type="EC" id="1.1.99.29"/>
    </reaction>
</comment>
<comment type="catalytic activity">
    <reaction evidence="11">
        <text>a pyranoside + acceptor = a pyranosid-3-ulose + reduced acceptor.</text>
        <dbReference type="EC" id="1.1.99.29"/>
    </reaction>
</comment>
<keyword evidence="6" id="KW-0964">Secreted</keyword>
<keyword evidence="15" id="KW-0732">Signal</keyword>
<dbReference type="InterPro" id="IPR036188">
    <property type="entry name" value="FAD/NAD-bd_sf"/>
</dbReference>
<dbReference type="Proteomes" id="UP000467700">
    <property type="component" value="Unassembled WGS sequence"/>
</dbReference>
<name>A0A8S0XRA1_CYCAE</name>
<dbReference type="PANTHER" id="PTHR11552">
    <property type="entry name" value="GLUCOSE-METHANOL-CHOLINE GMC OXIDOREDUCTASE"/>
    <property type="match status" value="1"/>
</dbReference>
<comment type="catalytic activity">
    <reaction evidence="8">
        <text>pyranose + acceptor = pyranos-2-ulose + reduced acceptor.</text>
        <dbReference type="EC" id="1.1.99.29"/>
    </reaction>
</comment>
<gene>
    <name evidence="18" type="ORF">AAE3_LOCUS11531</name>
</gene>
<feature type="domain" description="Glucose-methanol-choline oxidoreductase C-terminal" evidence="17">
    <location>
        <begin position="449"/>
        <end position="571"/>
    </location>
</feature>
<keyword evidence="14" id="KW-0274">FAD</keyword>
<evidence type="ECO:0000256" key="14">
    <source>
        <dbReference type="PIRSR" id="PIRSR000137-2"/>
    </source>
</evidence>
<comment type="subunit">
    <text evidence="4">Monomer.</text>
</comment>
<feature type="signal peptide" evidence="15">
    <location>
        <begin position="1"/>
        <end position="24"/>
    </location>
</feature>
<comment type="catalytic activity">
    <reaction evidence="10">
        <text>pyranose + acceptor = pyranos-3-ulose + reduced acceptor.</text>
        <dbReference type="EC" id="1.1.99.29"/>
    </reaction>
</comment>
<evidence type="ECO:0000256" key="8">
    <source>
        <dbReference type="ARBA" id="ARBA00033986"/>
    </source>
</evidence>
<accession>A0A8S0XRA1</accession>
<dbReference type="AlphaFoldDB" id="A0A8S0XRA1"/>
<protein>
    <recommendedName>
        <fullName evidence="5">pyranose dehydrogenase (acceptor)</fullName>
        <ecNumber evidence="5">1.1.99.29</ecNumber>
    </recommendedName>
</protein>
<dbReference type="GO" id="GO:0050660">
    <property type="term" value="F:flavin adenine dinucleotide binding"/>
    <property type="evidence" value="ECO:0007669"/>
    <property type="project" value="InterPro"/>
</dbReference>
<dbReference type="InterPro" id="IPR012132">
    <property type="entry name" value="GMC_OxRdtase"/>
</dbReference>
<dbReference type="PANTHER" id="PTHR11552:SF115">
    <property type="entry name" value="DEHYDROGENASE XPTC-RELATED"/>
    <property type="match status" value="1"/>
</dbReference>
<evidence type="ECO:0000256" key="10">
    <source>
        <dbReference type="ARBA" id="ARBA00034029"/>
    </source>
</evidence>
<evidence type="ECO:0000256" key="12">
    <source>
        <dbReference type="ARBA" id="ARBA00034059"/>
    </source>
</evidence>
<evidence type="ECO:0000313" key="19">
    <source>
        <dbReference type="Proteomes" id="UP000467700"/>
    </source>
</evidence>
<dbReference type="Gene3D" id="3.30.560.10">
    <property type="entry name" value="Glucose Oxidase, domain 3"/>
    <property type="match status" value="1"/>
</dbReference>
<feature type="domain" description="Glucose-methanol-choline oxidoreductase N-terminal" evidence="16">
    <location>
        <begin position="45"/>
        <end position="350"/>
    </location>
</feature>
<feature type="binding site" evidence="14">
    <location>
        <position position="122"/>
    </location>
    <ligand>
        <name>FAD</name>
        <dbReference type="ChEBI" id="CHEBI:57692"/>
    </ligand>
</feature>
<evidence type="ECO:0000256" key="15">
    <source>
        <dbReference type="SAM" id="SignalP"/>
    </source>
</evidence>
<evidence type="ECO:0000256" key="9">
    <source>
        <dbReference type="ARBA" id="ARBA00034010"/>
    </source>
</evidence>
<dbReference type="SUPFAM" id="SSF54373">
    <property type="entry name" value="FAD-linked reductases, C-terminal domain"/>
    <property type="match status" value="1"/>
</dbReference>
<evidence type="ECO:0000256" key="5">
    <source>
        <dbReference type="ARBA" id="ARBA00013177"/>
    </source>
</evidence>
<comment type="catalytic activity">
    <reaction evidence="9">
        <text>pyranose + acceptor = pyranos-2,3-diulose + reduced acceptor.</text>
        <dbReference type="EC" id="1.1.99.29"/>
    </reaction>
</comment>
<feature type="active site" description="Proton donor" evidence="13">
    <location>
        <position position="519"/>
    </location>
</feature>
<evidence type="ECO:0000256" key="2">
    <source>
        <dbReference type="ARBA" id="ARBA00004613"/>
    </source>
</evidence>
<evidence type="ECO:0000256" key="3">
    <source>
        <dbReference type="ARBA" id="ARBA00010790"/>
    </source>
</evidence>
<evidence type="ECO:0000256" key="13">
    <source>
        <dbReference type="PIRSR" id="PIRSR000137-1"/>
    </source>
</evidence>
<dbReference type="OrthoDB" id="269227at2759"/>
<evidence type="ECO:0000256" key="6">
    <source>
        <dbReference type="ARBA" id="ARBA00022525"/>
    </source>
</evidence>
<dbReference type="Pfam" id="PF00732">
    <property type="entry name" value="GMC_oxred_N"/>
    <property type="match status" value="1"/>
</dbReference>
<evidence type="ECO:0000256" key="4">
    <source>
        <dbReference type="ARBA" id="ARBA00011245"/>
    </source>
</evidence>
<proteinExistence type="inferred from homology"/>
<feature type="chain" id="PRO_5035895925" description="pyranose dehydrogenase (acceptor)" evidence="15">
    <location>
        <begin position="25"/>
        <end position="643"/>
    </location>
</feature>
<comment type="function">
    <text evidence="7">Catalyzes the single-oxidation or sequential double oxidation reaction of carbohydrates primarily at carbon-2 and/or carbon-3 with the concomitant reduction of the flavin. The enzyme exhibits a broad sugar substrate specificity, oxidizing different aldopyranoses to the corresponding C-1, C-2, C-3 or C-1,2, C-2,3 and C-3,4 (di)dehydro sugars with substrate-specific regioselectivity. Accepts only a narrow range of electron acceptors such as substituted benzoquinones and complexed metal ions and reacts extremely slowly with O(2) as acceptor. May play a role in the natural recycling of plant matter by oxidizing all major monosaccharides in lignocellulose and by reducing quinone compounds or reactive radical species generated during lignin depolymerization.</text>
</comment>
<dbReference type="EC" id="1.1.99.29" evidence="5"/>
<keyword evidence="19" id="KW-1185">Reference proteome</keyword>
<dbReference type="InterPro" id="IPR000172">
    <property type="entry name" value="GMC_OxRdtase_N"/>
</dbReference>
<comment type="caution">
    <text evidence="18">The sequence shown here is derived from an EMBL/GenBank/DDBJ whole genome shotgun (WGS) entry which is preliminary data.</text>
</comment>
<dbReference type="GO" id="GO:0044550">
    <property type="term" value="P:secondary metabolite biosynthetic process"/>
    <property type="evidence" value="ECO:0007669"/>
    <property type="project" value="TreeGrafter"/>
</dbReference>
<dbReference type="Gene3D" id="3.50.50.60">
    <property type="entry name" value="FAD/NAD(P)-binding domain"/>
    <property type="match status" value="1"/>
</dbReference>